<dbReference type="Proteomes" id="UP000752292">
    <property type="component" value="Unassembled WGS sequence"/>
</dbReference>
<evidence type="ECO:0000313" key="2">
    <source>
        <dbReference type="Proteomes" id="UP000752292"/>
    </source>
</evidence>
<proteinExistence type="predicted"/>
<reference evidence="1" key="1">
    <citation type="submission" date="2020-07" db="EMBL/GenBank/DDBJ databases">
        <title>Huge and variable diversity of episymbiotic CPR bacteria and DPANN archaea in groundwater ecosystems.</title>
        <authorList>
            <person name="He C.Y."/>
            <person name="Keren R."/>
            <person name="Whittaker M."/>
            <person name="Farag I.F."/>
            <person name="Doudna J."/>
            <person name="Cate J.H.D."/>
            <person name="Banfield J.F."/>
        </authorList>
    </citation>
    <scope>NUCLEOTIDE SEQUENCE</scope>
    <source>
        <strain evidence="1">NC_groundwater_1370_Ag_S-0.2um_69_93</strain>
    </source>
</reference>
<gene>
    <name evidence="1" type="ORF">HY618_06300</name>
</gene>
<comment type="caution">
    <text evidence="1">The sequence shown here is derived from an EMBL/GenBank/DDBJ whole genome shotgun (WGS) entry which is preliminary data.</text>
</comment>
<dbReference type="AlphaFoldDB" id="A0A933E9Y4"/>
<organism evidence="1 2">
    <name type="scientific">Tectimicrobiota bacterium</name>
    <dbReference type="NCBI Taxonomy" id="2528274"/>
    <lineage>
        <taxon>Bacteria</taxon>
        <taxon>Pseudomonadati</taxon>
        <taxon>Nitrospinota/Tectimicrobiota group</taxon>
        <taxon>Candidatus Tectimicrobiota</taxon>
    </lineage>
</organism>
<dbReference type="EMBL" id="JACQRX010000275">
    <property type="protein sequence ID" value="MBI4252055.1"/>
    <property type="molecule type" value="Genomic_DNA"/>
</dbReference>
<sequence>MNLFRSEEHARRWSGFGDEQGLLPLDWIRTMWGVAWYRERLNGRFISRMGDYAEERNATRKAVTKDRPFWRPA</sequence>
<protein>
    <submittedName>
        <fullName evidence="1">Uncharacterized protein</fullName>
    </submittedName>
</protein>
<accession>A0A933E9Y4</accession>
<name>A0A933E9Y4_UNCTE</name>
<evidence type="ECO:0000313" key="1">
    <source>
        <dbReference type="EMBL" id="MBI4252055.1"/>
    </source>
</evidence>